<accession>A0A381Z6M8</accession>
<evidence type="ECO:0000313" key="1">
    <source>
        <dbReference type="EMBL" id="SVA84397.1"/>
    </source>
</evidence>
<reference evidence="1" key="1">
    <citation type="submission" date="2018-05" db="EMBL/GenBank/DDBJ databases">
        <authorList>
            <person name="Lanie J.A."/>
            <person name="Ng W.-L."/>
            <person name="Kazmierczak K.M."/>
            <person name="Andrzejewski T.M."/>
            <person name="Davidsen T.M."/>
            <person name="Wayne K.J."/>
            <person name="Tettelin H."/>
            <person name="Glass J.I."/>
            <person name="Rusch D."/>
            <person name="Podicherti R."/>
            <person name="Tsui H.-C.T."/>
            <person name="Winkler M.E."/>
        </authorList>
    </citation>
    <scope>NUCLEOTIDE SEQUENCE</scope>
</reference>
<gene>
    <name evidence="1" type="ORF">METZ01_LOCUS137251</name>
</gene>
<protein>
    <submittedName>
        <fullName evidence="1">Uncharacterized protein</fullName>
    </submittedName>
</protein>
<name>A0A381Z6M8_9ZZZZ</name>
<sequence>MYLSPRKKLFVDTAAEMFGNGAVISKQNVREAAEKAEVPFPTWFMKPAFKHAYGCYKLPAEGGSVAPVIAAAVASEEVSTVNLVATNMDKQNLVPALFEGFVPWGNFATIEKVVKSGLFYPIFVTGLSGNGKTLMIEQV</sequence>
<dbReference type="EMBL" id="UINC01019996">
    <property type="protein sequence ID" value="SVA84397.1"/>
    <property type="molecule type" value="Genomic_DNA"/>
</dbReference>
<organism evidence="1">
    <name type="scientific">marine metagenome</name>
    <dbReference type="NCBI Taxonomy" id="408172"/>
    <lineage>
        <taxon>unclassified sequences</taxon>
        <taxon>metagenomes</taxon>
        <taxon>ecological metagenomes</taxon>
    </lineage>
</organism>
<feature type="non-terminal residue" evidence="1">
    <location>
        <position position="139"/>
    </location>
</feature>
<proteinExistence type="predicted"/>
<dbReference type="AlphaFoldDB" id="A0A381Z6M8"/>